<comment type="caution">
    <text evidence="2">The sequence shown here is derived from an EMBL/GenBank/DDBJ whole genome shotgun (WGS) entry which is preliminary data.</text>
</comment>
<dbReference type="InterPro" id="IPR052724">
    <property type="entry name" value="GT117_domain-containing"/>
</dbReference>
<feature type="transmembrane region" description="Helical" evidence="1">
    <location>
        <begin position="78"/>
        <end position="102"/>
    </location>
</feature>
<dbReference type="InterPro" id="IPR021280">
    <property type="entry name" value="TMEM260-like"/>
</dbReference>
<keyword evidence="1" id="KW-1133">Transmembrane helix</keyword>
<sequence length="1027" mass="116554">MDNKKFTFVNRIIAAVILAASSLVYLLTIEPTASFWDCGEFIASSYKLEVGHPPGNPVFQLFARFFSMFASPENAAMAVNAMSALCSAFTIFFLYLSIVHIARRIVRPAADGTYSVASAIAVFGAGAVGAMAYCFSDTFWFSAVEAEVYAMSSLFTAMVFWAMLKWYEQADTPYSSRWIVLICFLMGLSIGVHLLNLLTIPALVFLYIYRKRDRITFWQGVKYLVVSAVLVAVILYGIVPLLPKLAAYFDLLFVNVFSLPFNTGAIFFMVVLLALCFWGLFRTFRQGKAVVNLVLMCFTTITIGFSLFSIVIIRSSANTPTNEYQPDNPFTLIRYLAREQYGSQPLIYGQYFGAPVGDYKVDRYYTPLGDKYIKTDAPAEPQYVSEGKMLFPRMWSWEDRHVNVYLAYMGDRGKTIPGAKYKKPTFTDNLGFFFDYQMNWMYWRYFMWNFAGRQNDLHGQLPGDPYSGNWESGIGFIDKARLGDQSEGPAYIVDSKAKNHYYMLPLLLGIVGLLYQFYKDRRGCWVTFLLFFMTGIAIVLYLNQPPLQVRERDYAYAGSFYAFSIWIGLGVLALYSLFNRWVKHRREISAVAAVALSSSVPVIMGCENWDDHDRSNRRTAVEMAANLLESVGPDGILITHGDNDTFPLWYAQEVEEIRNDVRIVNTSLLGTDWYIDQMRSKINNSSAIKLTTPRKEYLYGTNDAVYVEDLVDGPVSATDVIRMFNHPDLKVDLTSGKPIGCIISREIIVPVNKENCLKYGIVDEKYADLIEDSIVLKIPSNENILTKQDLIIIDLLSNYNWDRPIHVLNLSGDLKLGLRSYLEYNGFTHKLVPIKSNTSYYEDGFADPDNLYHLVMDVYKWDALKADYFVDYMNLSTFSGMLPQRQMFAKVANELIEAGQDERAEEVLDKAMESVPVSNYPLDLIYLETINDLSVVDMIAAYLKIGAYEKGEKLANDFCLEMLESVKLFGKNIAGRTSMENMETVRSYYFSVLDLLYTAGRDEAATRLEDEFKAVLESLIGSPLAMS</sequence>
<dbReference type="Proteomes" id="UP000823597">
    <property type="component" value="Unassembled WGS sequence"/>
</dbReference>
<dbReference type="Pfam" id="PF11028">
    <property type="entry name" value="TMEM260-like"/>
    <property type="match status" value="1"/>
</dbReference>
<name>A0A9D9I4C7_9BACT</name>
<keyword evidence="1" id="KW-0812">Transmembrane</keyword>
<feature type="transmembrane region" description="Helical" evidence="1">
    <location>
        <begin position="293"/>
        <end position="313"/>
    </location>
</feature>
<dbReference type="AlphaFoldDB" id="A0A9D9I4C7"/>
<feature type="transmembrane region" description="Helical" evidence="1">
    <location>
        <begin position="114"/>
        <end position="136"/>
    </location>
</feature>
<feature type="transmembrane region" description="Helical" evidence="1">
    <location>
        <begin position="221"/>
        <end position="239"/>
    </location>
</feature>
<evidence type="ECO:0000256" key="1">
    <source>
        <dbReference type="SAM" id="Phobius"/>
    </source>
</evidence>
<feature type="transmembrane region" description="Helical" evidence="1">
    <location>
        <begin position="179"/>
        <end position="209"/>
    </location>
</feature>
<organism evidence="2 3">
    <name type="scientific">Candidatus Merdivivens pullistercoris</name>
    <dbReference type="NCBI Taxonomy" id="2840873"/>
    <lineage>
        <taxon>Bacteria</taxon>
        <taxon>Pseudomonadati</taxon>
        <taxon>Bacteroidota</taxon>
        <taxon>Bacteroidia</taxon>
        <taxon>Bacteroidales</taxon>
        <taxon>Muribaculaceae</taxon>
        <taxon>Muribaculaceae incertae sedis</taxon>
        <taxon>Candidatus Merdivivens</taxon>
    </lineage>
</organism>
<feature type="transmembrane region" description="Helical" evidence="1">
    <location>
        <begin position="554"/>
        <end position="578"/>
    </location>
</feature>
<feature type="transmembrane region" description="Helical" evidence="1">
    <location>
        <begin position="525"/>
        <end position="542"/>
    </location>
</feature>
<gene>
    <name evidence="2" type="ORF">IAB93_06965</name>
</gene>
<dbReference type="PANTHER" id="PTHR16214:SF3">
    <property type="entry name" value="TRANSMEMBRANE PROTEIN 260"/>
    <property type="match status" value="1"/>
</dbReference>
<reference evidence="2" key="2">
    <citation type="journal article" date="2021" name="PeerJ">
        <title>Extensive microbial diversity within the chicken gut microbiome revealed by metagenomics and culture.</title>
        <authorList>
            <person name="Gilroy R."/>
            <person name="Ravi A."/>
            <person name="Getino M."/>
            <person name="Pursley I."/>
            <person name="Horton D.L."/>
            <person name="Alikhan N.F."/>
            <person name="Baker D."/>
            <person name="Gharbi K."/>
            <person name="Hall N."/>
            <person name="Watson M."/>
            <person name="Adriaenssens E.M."/>
            <person name="Foster-Nyarko E."/>
            <person name="Jarju S."/>
            <person name="Secka A."/>
            <person name="Antonio M."/>
            <person name="Oren A."/>
            <person name="Chaudhuri R.R."/>
            <person name="La Ragione R."/>
            <person name="Hildebrand F."/>
            <person name="Pallen M.J."/>
        </authorList>
    </citation>
    <scope>NUCLEOTIDE SEQUENCE</scope>
    <source>
        <strain evidence="2">10037</strain>
    </source>
</reference>
<reference evidence="2" key="1">
    <citation type="submission" date="2020-10" db="EMBL/GenBank/DDBJ databases">
        <authorList>
            <person name="Gilroy R."/>
        </authorList>
    </citation>
    <scope>NUCLEOTIDE SEQUENCE</scope>
    <source>
        <strain evidence="2">10037</strain>
    </source>
</reference>
<protein>
    <submittedName>
        <fullName evidence="2">DUF2723 domain-containing protein</fullName>
    </submittedName>
</protein>
<proteinExistence type="predicted"/>
<feature type="transmembrane region" description="Helical" evidence="1">
    <location>
        <begin position="501"/>
        <end position="518"/>
    </location>
</feature>
<keyword evidence="1" id="KW-0472">Membrane</keyword>
<evidence type="ECO:0000313" key="2">
    <source>
        <dbReference type="EMBL" id="MBO8465719.1"/>
    </source>
</evidence>
<dbReference type="EMBL" id="JADIME010000076">
    <property type="protein sequence ID" value="MBO8465719.1"/>
    <property type="molecule type" value="Genomic_DNA"/>
</dbReference>
<accession>A0A9D9I4C7</accession>
<evidence type="ECO:0000313" key="3">
    <source>
        <dbReference type="Proteomes" id="UP000823597"/>
    </source>
</evidence>
<feature type="transmembrane region" description="Helical" evidence="1">
    <location>
        <begin position="6"/>
        <end position="27"/>
    </location>
</feature>
<feature type="transmembrane region" description="Helical" evidence="1">
    <location>
        <begin position="259"/>
        <end position="281"/>
    </location>
</feature>
<dbReference type="PANTHER" id="PTHR16214">
    <property type="entry name" value="TRANSMEMBRANE PROTEIN 260"/>
    <property type="match status" value="1"/>
</dbReference>